<organism evidence="2 3">
    <name type="scientific">Gluconacetobacter diazotrophicus</name>
    <name type="common">Acetobacter diazotrophicus</name>
    <dbReference type="NCBI Taxonomy" id="33996"/>
    <lineage>
        <taxon>Bacteria</taxon>
        <taxon>Pseudomonadati</taxon>
        <taxon>Pseudomonadota</taxon>
        <taxon>Alphaproteobacteria</taxon>
        <taxon>Acetobacterales</taxon>
        <taxon>Acetobacteraceae</taxon>
        <taxon>Gluconacetobacter</taxon>
    </lineage>
</organism>
<dbReference type="AlphaFoldDB" id="A0A7W4I5P3"/>
<evidence type="ECO:0000313" key="3">
    <source>
        <dbReference type="Proteomes" id="UP000550787"/>
    </source>
</evidence>
<dbReference type="RefSeq" id="WP_012553675.1">
    <property type="nucleotide sequence ID" value="NZ_JABEQG010000017.1"/>
</dbReference>
<protein>
    <recommendedName>
        <fullName evidence="1">Anti-sigma factor NepR domain-containing protein</fullName>
    </recommendedName>
</protein>
<sequence length="56" mass="6277">MNRPVPDMSGPADGDHAFTLWLGRRLHGMYGDVAREPIPDSLLQIVRNIEDKDTSD</sequence>
<dbReference type="InterPro" id="IPR041649">
    <property type="entry name" value="NepR"/>
</dbReference>
<name>A0A7W4I5P3_GLUDI</name>
<dbReference type="EMBL" id="JABEQG010000017">
    <property type="protein sequence ID" value="MBB2156736.1"/>
    <property type="molecule type" value="Genomic_DNA"/>
</dbReference>
<evidence type="ECO:0000313" key="2">
    <source>
        <dbReference type="EMBL" id="MBB2156736.1"/>
    </source>
</evidence>
<reference evidence="2 3" key="1">
    <citation type="submission" date="2020-04" db="EMBL/GenBank/DDBJ databases">
        <title>Description of novel Gluconacetobacter.</title>
        <authorList>
            <person name="Sombolestani A."/>
        </authorList>
    </citation>
    <scope>NUCLEOTIDE SEQUENCE [LARGE SCALE GENOMIC DNA]</scope>
    <source>
        <strain evidence="2 3">LMG 7603</strain>
    </source>
</reference>
<evidence type="ECO:0000259" key="1">
    <source>
        <dbReference type="Pfam" id="PF18557"/>
    </source>
</evidence>
<comment type="caution">
    <text evidence="2">The sequence shown here is derived from an EMBL/GenBank/DDBJ whole genome shotgun (WGS) entry which is preliminary data.</text>
</comment>
<proteinExistence type="predicted"/>
<accession>A0A7W4I5P3</accession>
<feature type="domain" description="Anti-sigma factor NepR" evidence="1">
    <location>
        <begin position="22"/>
        <end position="52"/>
    </location>
</feature>
<dbReference type="Proteomes" id="UP000550787">
    <property type="component" value="Unassembled WGS sequence"/>
</dbReference>
<gene>
    <name evidence="2" type="ORF">HLH33_10500</name>
</gene>
<dbReference type="Pfam" id="PF18557">
    <property type="entry name" value="NepR"/>
    <property type="match status" value="1"/>
</dbReference>